<dbReference type="PANTHER" id="PTHR42848">
    <property type="match status" value="1"/>
</dbReference>
<keyword evidence="3 9" id="KW-0227">DNA damage</keyword>
<evidence type="ECO:0000256" key="7">
    <source>
        <dbReference type="ARBA" id="ARBA00023172"/>
    </source>
</evidence>
<keyword evidence="4 9" id="KW-0378">Hydrolase</keyword>
<feature type="binding site" evidence="9">
    <location>
        <position position="362"/>
    </location>
    <ligand>
        <name>DNA</name>
        <dbReference type="ChEBI" id="CHEBI:16991"/>
    </ligand>
</feature>
<accession>A0A1F8GEZ3</accession>
<feature type="domain" description="AAA+ ATPase" evidence="11">
    <location>
        <begin position="71"/>
        <end position="200"/>
    </location>
</feature>
<dbReference type="InterPro" id="IPR036388">
    <property type="entry name" value="WH-like_DNA-bd_sf"/>
</dbReference>
<dbReference type="Gene3D" id="1.10.8.60">
    <property type="match status" value="1"/>
</dbReference>
<proteinExistence type="inferred from homology"/>
<feature type="region of interest" description="Head domain (RuvB-H)" evidence="9">
    <location>
        <begin position="302"/>
        <end position="382"/>
    </location>
</feature>
<feature type="binding site" evidence="9">
    <location>
        <position position="357"/>
    </location>
    <ligand>
        <name>DNA</name>
        <dbReference type="ChEBI" id="CHEBI:16991"/>
    </ligand>
</feature>
<comment type="caution">
    <text evidence="12">The sequence shown here is derived from an EMBL/GenBank/DDBJ whole genome shotgun (WGS) entry which is preliminary data.</text>
</comment>
<feature type="binding site" evidence="9">
    <location>
        <position position="86"/>
    </location>
    <ligand>
        <name>ATP</name>
        <dbReference type="ChEBI" id="CHEBI:30616"/>
    </ligand>
</feature>
<dbReference type="SMART" id="SM00382">
    <property type="entry name" value="AAA"/>
    <property type="match status" value="1"/>
</dbReference>
<evidence type="ECO:0000256" key="4">
    <source>
        <dbReference type="ARBA" id="ARBA00022801"/>
    </source>
</evidence>
<feature type="compositionally biased region" description="Basic and acidic residues" evidence="10">
    <location>
        <begin position="1"/>
        <end position="10"/>
    </location>
</feature>
<feature type="binding site" evidence="9">
    <location>
        <position position="87"/>
    </location>
    <ligand>
        <name>ATP</name>
        <dbReference type="ChEBI" id="CHEBI:30616"/>
    </ligand>
</feature>
<dbReference type="GO" id="GO:0005524">
    <property type="term" value="F:ATP binding"/>
    <property type="evidence" value="ECO:0007669"/>
    <property type="project" value="UniProtKB-UniRule"/>
</dbReference>
<feature type="binding site" evidence="9">
    <location>
        <position position="82"/>
    </location>
    <ligand>
        <name>ATP</name>
        <dbReference type="ChEBI" id="CHEBI:30616"/>
    </ligand>
</feature>
<evidence type="ECO:0000259" key="11">
    <source>
        <dbReference type="SMART" id="SM00382"/>
    </source>
</evidence>
<dbReference type="InterPro" id="IPR008824">
    <property type="entry name" value="RuvB-like_N"/>
</dbReference>
<dbReference type="InterPro" id="IPR036390">
    <property type="entry name" value="WH_DNA-bd_sf"/>
</dbReference>
<keyword evidence="5 9" id="KW-0067">ATP-binding</keyword>
<dbReference type="AlphaFoldDB" id="A0A1F8GEZ3"/>
<evidence type="ECO:0000256" key="8">
    <source>
        <dbReference type="ARBA" id="ARBA00023204"/>
    </source>
</evidence>
<feature type="binding site" evidence="9">
    <location>
        <position position="86"/>
    </location>
    <ligand>
        <name>Mg(2+)</name>
        <dbReference type="ChEBI" id="CHEBI:18420"/>
    </ligand>
</feature>
<dbReference type="GO" id="GO:0006281">
    <property type="term" value="P:DNA repair"/>
    <property type="evidence" value="ECO:0007669"/>
    <property type="project" value="UniProtKB-UniRule"/>
</dbReference>
<evidence type="ECO:0000256" key="10">
    <source>
        <dbReference type="SAM" id="MobiDB-lite"/>
    </source>
</evidence>
<dbReference type="STRING" id="1802695.A3A13_02610"/>
<dbReference type="Gene3D" id="3.40.50.300">
    <property type="entry name" value="P-loop containing nucleotide triphosphate hydrolases"/>
    <property type="match status" value="1"/>
</dbReference>
<comment type="subcellular location">
    <subcellularLocation>
        <location evidence="9">Cytoplasm</location>
    </subcellularLocation>
</comment>
<dbReference type="SUPFAM" id="SSF46785">
    <property type="entry name" value="Winged helix' DNA-binding domain"/>
    <property type="match status" value="1"/>
</dbReference>
<gene>
    <name evidence="9" type="primary">ruvB</name>
    <name evidence="12" type="ORF">A3A13_02610</name>
</gene>
<dbReference type="SUPFAM" id="SSF52540">
    <property type="entry name" value="P-loop containing nucleoside triphosphate hydrolases"/>
    <property type="match status" value="1"/>
</dbReference>
<dbReference type="Proteomes" id="UP000178911">
    <property type="component" value="Unassembled WGS sequence"/>
</dbReference>
<dbReference type="GO" id="GO:0016887">
    <property type="term" value="F:ATP hydrolysis activity"/>
    <property type="evidence" value="ECO:0007669"/>
    <property type="project" value="RHEA"/>
</dbReference>
<protein>
    <recommendedName>
        <fullName evidence="9">Holliday junction branch migration complex subunit RuvB</fullName>
        <ecNumber evidence="9">3.6.4.-</ecNumber>
    </recommendedName>
</protein>
<dbReference type="GO" id="GO:0009378">
    <property type="term" value="F:four-way junction helicase activity"/>
    <property type="evidence" value="ECO:0007669"/>
    <property type="project" value="InterPro"/>
</dbReference>
<feature type="binding site" evidence="9">
    <location>
        <position position="201"/>
    </location>
    <ligand>
        <name>ATP</name>
        <dbReference type="ChEBI" id="CHEBI:30616"/>
    </ligand>
</feature>
<keyword evidence="1 9" id="KW-0963">Cytoplasm</keyword>
<feature type="binding site" evidence="9">
    <location>
        <position position="191"/>
    </location>
    <ligand>
        <name>ATP</name>
        <dbReference type="ChEBI" id="CHEBI:30616"/>
    </ligand>
</feature>
<dbReference type="CDD" id="cd00009">
    <property type="entry name" value="AAA"/>
    <property type="match status" value="1"/>
</dbReference>
<keyword evidence="7 9" id="KW-0233">DNA recombination</keyword>
<organism evidence="12 13">
    <name type="scientific">Candidatus Yanofskybacteria bacterium RIFCSPLOWO2_01_FULL_43_22</name>
    <dbReference type="NCBI Taxonomy" id="1802695"/>
    <lineage>
        <taxon>Bacteria</taxon>
        <taxon>Candidatus Yanofskyibacteriota</taxon>
    </lineage>
</organism>
<comment type="catalytic activity">
    <reaction evidence="9">
        <text>ATP + H2O = ADP + phosphate + H(+)</text>
        <dbReference type="Rhea" id="RHEA:13065"/>
        <dbReference type="ChEBI" id="CHEBI:15377"/>
        <dbReference type="ChEBI" id="CHEBI:15378"/>
        <dbReference type="ChEBI" id="CHEBI:30616"/>
        <dbReference type="ChEBI" id="CHEBI:43474"/>
        <dbReference type="ChEBI" id="CHEBI:456216"/>
    </reaction>
</comment>
<evidence type="ECO:0000313" key="12">
    <source>
        <dbReference type="EMBL" id="OGN23954.1"/>
    </source>
</evidence>
<feature type="binding site" evidence="9">
    <location>
        <position position="85"/>
    </location>
    <ligand>
        <name>ATP</name>
        <dbReference type="ChEBI" id="CHEBI:30616"/>
    </ligand>
</feature>
<evidence type="ECO:0000256" key="9">
    <source>
        <dbReference type="HAMAP-Rule" id="MF_00016"/>
    </source>
</evidence>
<name>A0A1F8GEZ3_9BACT</name>
<dbReference type="Gene3D" id="1.10.10.10">
    <property type="entry name" value="Winged helix-like DNA-binding domain superfamily/Winged helix DNA-binding domain"/>
    <property type="match status" value="1"/>
</dbReference>
<evidence type="ECO:0000256" key="3">
    <source>
        <dbReference type="ARBA" id="ARBA00022763"/>
    </source>
</evidence>
<evidence type="ECO:0000256" key="2">
    <source>
        <dbReference type="ARBA" id="ARBA00022741"/>
    </source>
</evidence>
<dbReference type="EMBL" id="MGKJ01000014">
    <property type="protein sequence ID" value="OGN23954.1"/>
    <property type="molecule type" value="Genomic_DNA"/>
</dbReference>
<dbReference type="NCBIfam" id="NF000868">
    <property type="entry name" value="PRK00080.1"/>
    <property type="match status" value="1"/>
</dbReference>
<feature type="binding site" evidence="9">
    <location>
        <position position="40"/>
    </location>
    <ligand>
        <name>ATP</name>
        <dbReference type="ChEBI" id="CHEBI:30616"/>
    </ligand>
</feature>
<dbReference type="GO" id="GO:0048476">
    <property type="term" value="C:Holliday junction resolvase complex"/>
    <property type="evidence" value="ECO:0007669"/>
    <property type="project" value="UniProtKB-UniRule"/>
</dbReference>
<feature type="compositionally biased region" description="Polar residues" evidence="10">
    <location>
        <begin position="11"/>
        <end position="26"/>
    </location>
</feature>
<keyword evidence="6 9" id="KW-0238">DNA-binding</keyword>
<sequence>MEADNKHDNHSSNTALKDGVNHSNLTPKAAMDDQVLDNALRPKTFGEYVGQDKIKENLRIVIGAAKKRREPVEHLLFHGPSGLGKTTLAYLVAKELGADIRITSGTALEKAGDVGSILTGLNDGDVIFIDEVHRLNKAVEEVIYPAMENFKLDIVIGKGNSAKTLQIDLPRFTLIAATTKISMLSAPFRSRFGVNFRLDFYNQEDIEEIISRSAHLLGVDIKKEAVKEVALASRFTPRVANRLLKRVRDFSQMNPVRGKTPLKEGSSADHAIAAGRTSNGMNDTYITAETAKSALKMLEIDDKGLEETDRKILLAIINNFDGGPAGLKSIAASISEEESTIEDVYEPYLMQMGFLARTPKGRIVTSRGFEHLGLKNNKPKLL</sequence>
<dbReference type="PANTHER" id="PTHR42848:SF1">
    <property type="entry name" value="HOLLIDAY JUNCTION BRANCH MIGRATION COMPLEX SUBUNIT RUVB"/>
    <property type="match status" value="1"/>
</dbReference>
<feature type="binding site" evidence="9">
    <location>
        <position position="41"/>
    </location>
    <ligand>
        <name>ATP</name>
        <dbReference type="ChEBI" id="CHEBI:30616"/>
    </ligand>
</feature>
<dbReference type="Pfam" id="PF05491">
    <property type="entry name" value="WHD_RuvB"/>
    <property type="match status" value="1"/>
</dbReference>
<evidence type="ECO:0000256" key="1">
    <source>
        <dbReference type="ARBA" id="ARBA00022490"/>
    </source>
</evidence>
<dbReference type="HAMAP" id="MF_00016">
    <property type="entry name" value="DNA_HJ_migration_RuvB"/>
    <property type="match status" value="1"/>
</dbReference>
<feature type="region of interest" description="Disordered" evidence="10">
    <location>
        <begin position="1"/>
        <end position="28"/>
    </location>
</feature>
<dbReference type="Pfam" id="PF05496">
    <property type="entry name" value="RuvB_N"/>
    <property type="match status" value="1"/>
</dbReference>
<keyword evidence="8 9" id="KW-0234">DNA repair</keyword>
<feature type="binding site" evidence="9">
    <location>
        <position position="238"/>
    </location>
    <ligand>
        <name>ATP</name>
        <dbReference type="ChEBI" id="CHEBI:30616"/>
    </ligand>
</feature>
<dbReference type="GO" id="GO:0005737">
    <property type="term" value="C:cytoplasm"/>
    <property type="evidence" value="ECO:0007669"/>
    <property type="project" value="UniProtKB-SubCell"/>
</dbReference>
<evidence type="ECO:0000256" key="5">
    <source>
        <dbReference type="ARBA" id="ARBA00022840"/>
    </source>
</evidence>
<dbReference type="InterPro" id="IPR041445">
    <property type="entry name" value="AAA_lid_4"/>
</dbReference>
<comment type="domain">
    <text evidence="9">Has 3 domains, the large (RuvB-L) and small ATPase (RuvB-S) domains and the C-terminal head (RuvB-H) domain. The head domain binds DNA, while the ATPase domains jointly bind ATP, ADP or are empty depending on the state of the subunit in the translocation cycle. During a single DNA translocation step the structure of each domain remains the same, but their relative positions change.</text>
</comment>
<comment type="function">
    <text evidence="9">The RuvA-RuvB-RuvC complex processes Holliday junction (HJ) DNA during genetic recombination and DNA repair, while the RuvA-RuvB complex plays an important role in the rescue of blocked DNA replication forks via replication fork reversal (RFR). RuvA specifically binds to HJ cruciform DNA, conferring on it an open structure. The RuvB hexamer acts as an ATP-dependent pump, pulling dsDNA into and through the RuvAB complex. RuvB forms 2 homohexamers on either side of HJ DNA bound by 1 or 2 RuvA tetramers; 4 subunits per hexamer contact DNA at a time. Coordinated motions by a converter formed by DNA-disengaged RuvB subunits stimulates ATP hydrolysis and nucleotide exchange. Immobilization of the converter enables RuvB to convert the ATP-contained energy into a lever motion, pulling 2 nucleotides of DNA out of the RuvA tetramer per ATP hydrolyzed, thus driving DNA branch migration. The RuvB motors rotate together with the DNA substrate, which together with the progressing nucleotide cycle form the mechanistic basis for DNA recombination by continuous HJ branch migration. Branch migration allows RuvC to scan DNA until it finds its consensus sequence, where it cleaves and resolves cruciform DNA.</text>
</comment>
<reference evidence="12 13" key="1">
    <citation type="journal article" date="2016" name="Nat. Commun.">
        <title>Thousands of microbial genomes shed light on interconnected biogeochemical processes in an aquifer system.</title>
        <authorList>
            <person name="Anantharaman K."/>
            <person name="Brown C.T."/>
            <person name="Hug L.A."/>
            <person name="Sharon I."/>
            <person name="Castelle C.J."/>
            <person name="Probst A.J."/>
            <person name="Thomas B.C."/>
            <person name="Singh A."/>
            <person name="Wilkins M.J."/>
            <person name="Karaoz U."/>
            <person name="Brodie E.L."/>
            <person name="Williams K.H."/>
            <person name="Hubbard S.S."/>
            <person name="Banfield J.F."/>
        </authorList>
    </citation>
    <scope>NUCLEOTIDE SEQUENCE [LARGE SCALE GENOMIC DNA]</scope>
</reference>
<dbReference type="InterPro" id="IPR027417">
    <property type="entry name" value="P-loop_NTPase"/>
</dbReference>
<comment type="caution">
    <text evidence="9">Lacks conserved residue(s) required for the propagation of feature annotation.</text>
</comment>
<keyword evidence="2 9" id="KW-0547">Nucleotide-binding</keyword>
<dbReference type="Pfam" id="PF17864">
    <property type="entry name" value="AAA_lid_4"/>
    <property type="match status" value="1"/>
</dbReference>
<comment type="similarity">
    <text evidence="9">Belongs to the RuvB family.</text>
</comment>
<comment type="subunit">
    <text evidence="9">Homohexamer. Forms an RuvA(8)-RuvB(12)-Holliday junction (HJ) complex. HJ DNA is sandwiched between 2 RuvA tetramers; dsDNA enters through RuvA and exits via RuvB. An RuvB hexamer assembles on each DNA strand where it exits the tetramer. Each RuvB hexamer is contacted by two RuvA subunits (via domain III) on 2 adjacent RuvB subunits; this complex drives branch migration. In the full resolvosome a probable DNA-RuvA(4)-RuvB(12)-RuvC(2) complex forms which resolves the HJ.</text>
</comment>
<dbReference type="InterPro" id="IPR003593">
    <property type="entry name" value="AAA+_ATPase"/>
</dbReference>
<evidence type="ECO:0000256" key="6">
    <source>
        <dbReference type="ARBA" id="ARBA00023125"/>
    </source>
</evidence>
<dbReference type="InterPro" id="IPR004605">
    <property type="entry name" value="DNA_helicase_Holl-junc_RuvB"/>
</dbReference>
<evidence type="ECO:0000313" key="13">
    <source>
        <dbReference type="Proteomes" id="UP000178911"/>
    </source>
</evidence>
<dbReference type="GO" id="GO:0006310">
    <property type="term" value="P:DNA recombination"/>
    <property type="evidence" value="ECO:0007669"/>
    <property type="project" value="UniProtKB-UniRule"/>
</dbReference>
<dbReference type="EC" id="3.6.4.-" evidence="9"/>
<dbReference type="NCBIfam" id="TIGR00635">
    <property type="entry name" value="ruvB"/>
    <property type="match status" value="1"/>
</dbReference>
<dbReference type="GO" id="GO:0000400">
    <property type="term" value="F:four-way junction DNA binding"/>
    <property type="evidence" value="ECO:0007669"/>
    <property type="project" value="UniProtKB-UniRule"/>
</dbReference>
<dbReference type="InterPro" id="IPR008823">
    <property type="entry name" value="RuvB_wg_C"/>
</dbReference>